<comment type="caution">
    <text evidence="1">The sequence shown here is derived from an EMBL/GenBank/DDBJ whole genome shotgun (WGS) entry which is preliminary data.</text>
</comment>
<proteinExistence type="predicted"/>
<dbReference type="Proteomes" id="UP000765802">
    <property type="component" value="Unassembled WGS sequence"/>
</dbReference>
<protein>
    <submittedName>
        <fullName evidence="1">Uncharacterized protein</fullName>
    </submittedName>
</protein>
<reference evidence="1 2" key="1">
    <citation type="submission" date="2016-07" db="EMBL/GenBank/DDBJ databases">
        <title>Genome analysis of Flavihumibacter stibioxidans YS-17.</title>
        <authorList>
            <person name="Shi K."/>
            <person name="Han Y."/>
            <person name="Wang G."/>
        </authorList>
    </citation>
    <scope>NUCLEOTIDE SEQUENCE [LARGE SCALE GENOMIC DNA]</scope>
    <source>
        <strain evidence="1 2">YS-17</strain>
    </source>
</reference>
<dbReference type="EMBL" id="MBUA01000012">
    <property type="protein sequence ID" value="MBC6491209.1"/>
    <property type="molecule type" value="Genomic_DNA"/>
</dbReference>
<gene>
    <name evidence="1" type="ORF">BC349_09210</name>
</gene>
<name>A0ABR7M859_9BACT</name>
<evidence type="ECO:0000313" key="1">
    <source>
        <dbReference type="EMBL" id="MBC6491209.1"/>
    </source>
</evidence>
<sequence>MFNGNFISWLFDAIINAYYKSIIKGCLIADRNCLIRGKRTGHALEVLINNRPLKCLFPLGFTRKGDTSVSPASLENNINPCKGKRGIGHAVVIIINFPGH</sequence>
<organism evidence="1 2">
    <name type="scientific">Flavihumibacter stibioxidans</name>
    <dbReference type="NCBI Taxonomy" id="1834163"/>
    <lineage>
        <taxon>Bacteria</taxon>
        <taxon>Pseudomonadati</taxon>
        <taxon>Bacteroidota</taxon>
        <taxon>Chitinophagia</taxon>
        <taxon>Chitinophagales</taxon>
        <taxon>Chitinophagaceae</taxon>
        <taxon>Flavihumibacter</taxon>
    </lineage>
</organism>
<keyword evidence="2" id="KW-1185">Reference proteome</keyword>
<evidence type="ECO:0000313" key="2">
    <source>
        <dbReference type="Proteomes" id="UP000765802"/>
    </source>
</evidence>
<accession>A0ABR7M859</accession>